<proteinExistence type="inferred from homology"/>
<keyword evidence="3" id="KW-0238">DNA-binding</keyword>
<dbReference type="FunFam" id="1.10.10.10:FF:000001">
    <property type="entry name" value="LysR family transcriptional regulator"/>
    <property type="match status" value="1"/>
</dbReference>
<comment type="similarity">
    <text evidence="1">Belongs to the LysR transcriptional regulatory family.</text>
</comment>
<dbReference type="PANTHER" id="PTHR30346:SF17">
    <property type="entry name" value="LYSR FAMILY TRANSCRIPTIONAL REGULATOR"/>
    <property type="match status" value="1"/>
</dbReference>
<evidence type="ECO:0000259" key="5">
    <source>
        <dbReference type="PROSITE" id="PS50931"/>
    </source>
</evidence>
<dbReference type="Proteomes" id="UP000197153">
    <property type="component" value="Chromosome 2"/>
</dbReference>
<dbReference type="EMBL" id="CP022111">
    <property type="protein sequence ID" value="ASG23061.1"/>
    <property type="molecule type" value="Genomic_DNA"/>
</dbReference>
<dbReference type="PROSITE" id="PS50931">
    <property type="entry name" value="HTH_LYSR"/>
    <property type="match status" value="1"/>
</dbReference>
<dbReference type="Gene3D" id="1.10.10.10">
    <property type="entry name" value="Winged helix-like DNA-binding domain superfamily/Winged helix DNA-binding domain"/>
    <property type="match status" value="1"/>
</dbReference>
<dbReference type="Gene3D" id="3.40.190.10">
    <property type="entry name" value="Periplasmic binding protein-like II"/>
    <property type="match status" value="2"/>
</dbReference>
<evidence type="ECO:0000313" key="6">
    <source>
        <dbReference type="EMBL" id="ASG23061.1"/>
    </source>
</evidence>
<dbReference type="InterPro" id="IPR036390">
    <property type="entry name" value="WH_DNA-bd_sf"/>
</dbReference>
<dbReference type="CDD" id="cd08414">
    <property type="entry name" value="PBP2_LTTR_aromatics_like"/>
    <property type="match status" value="1"/>
</dbReference>
<reference evidence="6 7" key="1">
    <citation type="submission" date="2017-06" db="EMBL/GenBank/DDBJ databases">
        <title>Complete genome sequence of Nitrospirillum amazonense strain CBAmC, an endophytic nitrogen-fixing and plant growth-promoting bacterium, isolated from sugarcane.</title>
        <authorList>
            <person name="Schwab S."/>
            <person name="dos Santos Teixeira K.R."/>
            <person name="Simoes Araujo J.L."/>
            <person name="Soares Vidal M."/>
            <person name="Borges de Freitas H.R."/>
            <person name="Rivello Crivelaro A.L."/>
            <person name="Bueno de Camargo Nunes A."/>
            <person name="dos Santos C.M."/>
            <person name="Palmeira da Silva Rosa D."/>
            <person name="da Silva Padilha D."/>
            <person name="da Silva E."/>
            <person name="Araujo Terra L."/>
            <person name="Soares Mendes V."/>
            <person name="Farinelli L."/>
            <person name="Magalhaes Cruz L."/>
            <person name="Baldani J.I."/>
        </authorList>
    </citation>
    <scope>NUCLEOTIDE SEQUENCE [LARGE SCALE GENOMIC DNA]</scope>
    <source>
        <strain evidence="6 7">CBAmC</strain>
    </source>
</reference>
<dbReference type="SUPFAM" id="SSF53850">
    <property type="entry name" value="Periplasmic binding protein-like II"/>
    <property type="match status" value="1"/>
</dbReference>
<accession>A0A248JX44</accession>
<dbReference type="GO" id="GO:0003677">
    <property type="term" value="F:DNA binding"/>
    <property type="evidence" value="ECO:0007669"/>
    <property type="project" value="UniProtKB-KW"/>
</dbReference>
<dbReference type="RefSeq" id="WP_088873596.1">
    <property type="nucleotide sequence ID" value="NZ_CP022111.1"/>
</dbReference>
<name>A0A248JX44_9PROT</name>
<dbReference type="Pfam" id="PF03466">
    <property type="entry name" value="LysR_substrate"/>
    <property type="match status" value="1"/>
</dbReference>
<dbReference type="PRINTS" id="PR00039">
    <property type="entry name" value="HTHLYSR"/>
</dbReference>
<evidence type="ECO:0000256" key="3">
    <source>
        <dbReference type="ARBA" id="ARBA00023125"/>
    </source>
</evidence>
<dbReference type="GO" id="GO:0032993">
    <property type="term" value="C:protein-DNA complex"/>
    <property type="evidence" value="ECO:0007669"/>
    <property type="project" value="TreeGrafter"/>
</dbReference>
<feature type="domain" description="HTH lysR-type" evidence="5">
    <location>
        <begin position="2"/>
        <end position="59"/>
    </location>
</feature>
<evidence type="ECO:0000256" key="1">
    <source>
        <dbReference type="ARBA" id="ARBA00009437"/>
    </source>
</evidence>
<dbReference type="GO" id="GO:0003700">
    <property type="term" value="F:DNA-binding transcription factor activity"/>
    <property type="evidence" value="ECO:0007669"/>
    <property type="project" value="InterPro"/>
</dbReference>
<gene>
    <name evidence="6" type="ORF">Y958_19565</name>
</gene>
<dbReference type="SUPFAM" id="SSF46785">
    <property type="entry name" value="Winged helix' DNA-binding domain"/>
    <property type="match status" value="1"/>
</dbReference>
<keyword evidence="7" id="KW-1185">Reference proteome</keyword>
<dbReference type="InterPro" id="IPR005119">
    <property type="entry name" value="LysR_subst-bd"/>
</dbReference>
<protein>
    <submittedName>
        <fullName evidence="6">LysR family transcriptional regulator</fullName>
    </submittedName>
</protein>
<keyword evidence="4" id="KW-0804">Transcription</keyword>
<dbReference type="AlphaFoldDB" id="A0A248JX44"/>
<evidence type="ECO:0000313" key="7">
    <source>
        <dbReference type="Proteomes" id="UP000197153"/>
    </source>
</evidence>
<evidence type="ECO:0000256" key="2">
    <source>
        <dbReference type="ARBA" id="ARBA00023015"/>
    </source>
</evidence>
<dbReference type="KEGG" id="nao:Y958_19565"/>
<keyword evidence="2" id="KW-0805">Transcription regulation</keyword>
<dbReference type="Pfam" id="PF00126">
    <property type="entry name" value="HTH_1"/>
    <property type="match status" value="1"/>
</dbReference>
<dbReference type="PANTHER" id="PTHR30346">
    <property type="entry name" value="TRANSCRIPTIONAL DUAL REGULATOR HCAR-RELATED"/>
    <property type="match status" value="1"/>
</dbReference>
<sequence>MLELKLLRSFVLLAEELHFGRAAERLHIVQPALTQQIQSLERQIGTPLLNRARGRISLTDAGALVLAEARKTLEQAARTEAIGRLAGRGEVGKLEVGFVGSAGVGALMPAVLRDFRRSHPAVELHLVEMAVGPQLAAIAAGTLDVGFVRLPPLSLPPGVTVLPLRPDSLVAALPAGHPLAALDAIPVAALAAEPMVLHHRAGAAELRSLIDDLCGRHGFTPQVVQSVPQISLTVRLVAAGLGLSLLPGSIAWLAVEGVVYRPLADADIQYTLALAHRPQDPAPAVRAFIALAEKAAEI</sequence>
<organism evidence="6 7">
    <name type="scientific">Nitrospirillum viridazoti CBAmc</name>
    <dbReference type="NCBI Taxonomy" id="1441467"/>
    <lineage>
        <taxon>Bacteria</taxon>
        <taxon>Pseudomonadati</taxon>
        <taxon>Pseudomonadota</taxon>
        <taxon>Alphaproteobacteria</taxon>
        <taxon>Rhodospirillales</taxon>
        <taxon>Azospirillaceae</taxon>
        <taxon>Nitrospirillum</taxon>
        <taxon>Nitrospirillum viridazoti</taxon>
    </lineage>
</organism>
<dbReference type="InterPro" id="IPR036388">
    <property type="entry name" value="WH-like_DNA-bd_sf"/>
</dbReference>
<dbReference type="InterPro" id="IPR000847">
    <property type="entry name" value="LysR_HTH_N"/>
</dbReference>
<evidence type="ECO:0000256" key="4">
    <source>
        <dbReference type="ARBA" id="ARBA00023163"/>
    </source>
</evidence>